<evidence type="ECO:0000256" key="1">
    <source>
        <dbReference type="ARBA" id="ARBA00004123"/>
    </source>
</evidence>
<protein>
    <recommendedName>
        <fullName evidence="5">Bromodomain associated domain-containing protein</fullName>
    </recommendedName>
</protein>
<evidence type="ECO:0000256" key="2">
    <source>
        <dbReference type="ARBA" id="ARBA00023015"/>
    </source>
</evidence>
<dbReference type="Gene3D" id="1.10.20.10">
    <property type="entry name" value="Histone, subunit A"/>
    <property type="match status" value="1"/>
</dbReference>
<dbReference type="InterPro" id="IPR009072">
    <property type="entry name" value="Histone-fold"/>
</dbReference>
<evidence type="ECO:0000313" key="7">
    <source>
        <dbReference type="Proteomes" id="UP001279734"/>
    </source>
</evidence>
<dbReference type="EMBL" id="BSYO01000009">
    <property type="protein sequence ID" value="GMH09279.1"/>
    <property type="molecule type" value="Genomic_DNA"/>
</dbReference>
<dbReference type="GO" id="GO:0005669">
    <property type="term" value="C:transcription factor TFIID complex"/>
    <property type="evidence" value="ECO:0007669"/>
    <property type="project" value="InterPro"/>
</dbReference>
<dbReference type="AlphaFoldDB" id="A0AAD3SEA3"/>
<dbReference type="InterPro" id="IPR037818">
    <property type="entry name" value="TAF8"/>
</dbReference>
<keyword evidence="7" id="KW-1185">Reference proteome</keyword>
<dbReference type="Pfam" id="PF07524">
    <property type="entry name" value="Bromo_TP"/>
    <property type="match status" value="1"/>
</dbReference>
<evidence type="ECO:0000259" key="5">
    <source>
        <dbReference type="SMART" id="SM00576"/>
    </source>
</evidence>
<evidence type="ECO:0000256" key="3">
    <source>
        <dbReference type="ARBA" id="ARBA00023163"/>
    </source>
</evidence>
<keyword evidence="4" id="KW-0539">Nucleus</keyword>
<evidence type="ECO:0000313" key="6">
    <source>
        <dbReference type="EMBL" id="GMH09279.1"/>
    </source>
</evidence>
<dbReference type="GO" id="GO:0046982">
    <property type="term" value="F:protein heterodimerization activity"/>
    <property type="evidence" value="ECO:0007669"/>
    <property type="project" value="InterPro"/>
</dbReference>
<organism evidence="6 7">
    <name type="scientific">Nepenthes gracilis</name>
    <name type="common">Slender pitcher plant</name>
    <dbReference type="NCBI Taxonomy" id="150966"/>
    <lineage>
        <taxon>Eukaryota</taxon>
        <taxon>Viridiplantae</taxon>
        <taxon>Streptophyta</taxon>
        <taxon>Embryophyta</taxon>
        <taxon>Tracheophyta</taxon>
        <taxon>Spermatophyta</taxon>
        <taxon>Magnoliopsida</taxon>
        <taxon>eudicotyledons</taxon>
        <taxon>Gunneridae</taxon>
        <taxon>Pentapetalae</taxon>
        <taxon>Caryophyllales</taxon>
        <taxon>Nepenthaceae</taxon>
        <taxon>Nepenthes</taxon>
    </lineage>
</organism>
<comment type="caution">
    <text evidence="6">The sequence shown here is derived from an EMBL/GenBank/DDBJ whole genome shotgun (WGS) entry which is preliminary data.</text>
</comment>
<evidence type="ECO:0000256" key="4">
    <source>
        <dbReference type="ARBA" id="ARBA00023242"/>
    </source>
</evidence>
<accession>A0AAD3SEA3</accession>
<comment type="subcellular location">
    <subcellularLocation>
        <location evidence="1">Nucleus</location>
    </subcellularLocation>
</comment>
<sequence>MEAKTLDDRQSLSQSQFSFTITRVAVAQISHSLGFRSSQSSALEALTRLATLYLQTLSKYAASRAASCGRTRCNILDISAALEDIQSPLGFLGASAFSQNLLRSSLLKQLRQFVNRTRELPFAKPIACRRRENLAPVSWKSDSSVNAIRGAEIPKWLPEFPTVGTEEELKIDSEERYWERRRKDECKAADRGKEVETSSNMEKEKVLPWRRERVKFKVGMKKTKGNVGMDLKSREDGDYRGKSANLDNRDCRRRISELGKENQSRGNAIENGMWKFSQIDHDGC</sequence>
<keyword evidence="2" id="KW-0805">Transcription regulation</keyword>
<dbReference type="Proteomes" id="UP001279734">
    <property type="component" value="Unassembled WGS sequence"/>
</dbReference>
<dbReference type="CDD" id="cd00076">
    <property type="entry name" value="HFD_SF"/>
    <property type="match status" value="1"/>
</dbReference>
<feature type="domain" description="Bromodomain associated" evidence="5">
    <location>
        <begin position="15"/>
        <end position="91"/>
    </location>
</feature>
<gene>
    <name evidence="6" type="ORF">Nepgr_011120</name>
</gene>
<dbReference type="PANTHER" id="PTHR46338">
    <property type="entry name" value="TRANSCRIPTION INITIATION FACTOR TFIID SUBUNIT 8"/>
    <property type="match status" value="1"/>
</dbReference>
<keyword evidence="3" id="KW-0804">Transcription</keyword>
<name>A0AAD3SEA3_NEPGR</name>
<dbReference type="InterPro" id="IPR006565">
    <property type="entry name" value="BTP"/>
</dbReference>
<dbReference type="PANTHER" id="PTHR46338:SF13">
    <property type="entry name" value="TRANSCRIPTION INITIATION FACTOR TFIID SUBUNIT 8-LIKE"/>
    <property type="match status" value="1"/>
</dbReference>
<dbReference type="SMART" id="SM00576">
    <property type="entry name" value="BTP"/>
    <property type="match status" value="1"/>
</dbReference>
<reference evidence="6" key="1">
    <citation type="submission" date="2023-05" db="EMBL/GenBank/DDBJ databases">
        <title>Nepenthes gracilis genome sequencing.</title>
        <authorList>
            <person name="Fukushima K."/>
        </authorList>
    </citation>
    <scope>NUCLEOTIDE SEQUENCE</scope>
    <source>
        <strain evidence="6">SING2019-196</strain>
    </source>
</reference>
<proteinExistence type="predicted"/>